<feature type="compositionally biased region" description="Basic and acidic residues" evidence="1">
    <location>
        <begin position="132"/>
        <end position="143"/>
    </location>
</feature>
<keyword evidence="3" id="KW-1185">Reference proteome</keyword>
<feature type="compositionally biased region" description="Polar residues" evidence="1">
    <location>
        <begin position="39"/>
        <end position="49"/>
    </location>
</feature>
<accession>A0A6A6EK37</accession>
<evidence type="ECO:0000313" key="3">
    <source>
        <dbReference type="Proteomes" id="UP000800200"/>
    </source>
</evidence>
<gene>
    <name evidence="2" type="ORF">K469DRAFT_696979</name>
</gene>
<protein>
    <submittedName>
        <fullName evidence="2">Uncharacterized protein</fullName>
    </submittedName>
</protein>
<organism evidence="2 3">
    <name type="scientific">Zopfia rhizophila CBS 207.26</name>
    <dbReference type="NCBI Taxonomy" id="1314779"/>
    <lineage>
        <taxon>Eukaryota</taxon>
        <taxon>Fungi</taxon>
        <taxon>Dikarya</taxon>
        <taxon>Ascomycota</taxon>
        <taxon>Pezizomycotina</taxon>
        <taxon>Dothideomycetes</taxon>
        <taxon>Dothideomycetes incertae sedis</taxon>
        <taxon>Zopfiaceae</taxon>
        <taxon>Zopfia</taxon>
    </lineage>
</organism>
<reference evidence="2" key="1">
    <citation type="journal article" date="2020" name="Stud. Mycol.">
        <title>101 Dothideomycetes genomes: a test case for predicting lifestyles and emergence of pathogens.</title>
        <authorList>
            <person name="Haridas S."/>
            <person name="Albert R."/>
            <person name="Binder M."/>
            <person name="Bloem J."/>
            <person name="Labutti K."/>
            <person name="Salamov A."/>
            <person name="Andreopoulos B."/>
            <person name="Baker S."/>
            <person name="Barry K."/>
            <person name="Bills G."/>
            <person name="Bluhm B."/>
            <person name="Cannon C."/>
            <person name="Castanera R."/>
            <person name="Culley D."/>
            <person name="Daum C."/>
            <person name="Ezra D."/>
            <person name="Gonzalez J."/>
            <person name="Henrissat B."/>
            <person name="Kuo A."/>
            <person name="Liang C."/>
            <person name="Lipzen A."/>
            <person name="Lutzoni F."/>
            <person name="Magnuson J."/>
            <person name="Mondo S."/>
            <person name="Nolan M."/>
            <person name="Ohm R."/>
            <person name="Pangilinan J."/>
            <person name="Park H.-J."/>
            <person name="Ramirez L."/>
            <person name="Alfaro M."/>
            <person name="Sun H."/>
            <person name="Tritt A."/>
            <person name="Yoshinaga Y."/>
            <person name="Zwiers L.-H."/>
            <person name="Turgeon B."/>
            <person name="Goodwin S."/>
            <person name="Spatafora J."/>
            <person name="Crous P."/>
            <person name="Grigoriev I."/>
        </authorList>
    </citation>
    <scope>NUCLEOTIDE SEQUENCE</scope>
    <source>
        <strain evidence="2">CBS 207.26</strain>
    </source>
</reference>
<evidence type="ECO:0000313" key="2">
    <source>
        <dbReference type="EMBL" id="KAF2191282.1"/>
    </source>
</evidence>
<feature type="compositionally biased region" description="Polar residues" evidence="1">
    <location>
        <begin position="57"/>
        <end position="67"/>
    </location>
</feature>
<feature type="region of interest" description="Disordered" evidence="1">
    <location>
        <begin position="39"/>
        <end position="69"/>
    </location>
</feature>
<feature type="compositionally biased region" description="Polar residues" evidence="1">
    <location>
        <begin position="115"/>
        <end position="129"/>
    </location>
</feature>
<dbReference type="AlphaFoldDB" id="A0A6A6EK37"/>
<sequence>MANHSGHEAVVQLLRESQDMLGQVSELYVAERAQNPSPDVNLCSLQPTSDAHLDDPQGTTGVQSIHPSIQDVPLKPLSSLIGFSSSEGTCADGGGEPPSDQTAPDRTGIEPMTPVSYTASRHQSVSCSNGHVDFDERNLARRR</sequence>
<name>A0A6A6EK37_9PEZI</name>
<dbReference type="Proteomes" id="UP000800200">
    <property type="component" value="Unassembled WGS sequence"/>
</dbReference>
<evidence type="ECO:0000256" key="1">
    <source>
        <dbReference type="SAM" id="MobiDB-lite"/>
    </source>
</evidence>
<proteinExistence type="predicted"/>
<dbReference type="EMBL" id="ML994617">
    <property type="protein sequence ID" value="KAF2191282.1"/>
    <property type="molecule type" value="Genomic_DNA"/>
</dbReference>
<feature type="region of interest" description="Disordered" evidence="1">
    <location>
        <begin position="83"/>
        <end position="143"/>
    </location>
</feature>